<dbReference type="Pfam" id="PF02310">
    <property type="entry name" value="B12-binding"/>
    <property type="match status" value="1"/>
</dbReference>
<dbReference type="EMBL" id="JAOTIF010000053">
    <property type="protein sequence ID" value="MCU7552882.1"/>
    <property type="molecule type" value="Genomic_DNA"/>
</dbReference>
<dbReference type="SFLD" id="SFLDG01123">
    <property type="entry name" value="methyltransferase_(Class_B)"/>
    <property type="match status" value="1"/>
</dbReference>
<dbReference type="RefSeq" id="WP_279300316.1">
    <property type="nucleotide sequence ID" value="NZ_JAOTIF010000053.1"/>
</dbReference>
<dbReference type="CDD" id="cd01335">
    <property type="entry name" value="Radical_SAM"/>
    <property type="match status" value="1"/>
</dbReference>
<dbReference type="InterPro" id="IPR006158">
    <property type="entry name" value="Cobalamin-bd"/>
</dbReference>
<dbReference type="PROSITE" id="PS51918">
    <property type="entry name" value="RADICAL_SAM"/>
    <property type="match status" value="1"/>
</dbReference>
<dbReference type="SFLD" id="SFLDG01082">
    <property type="entry name" value="B12-binding_domain_containing"/>
    <property type="match status" value="1"/>
</dbReference>
<dbReference type="GO" id="GO:0046872">
    <property type="term" value="F:metal ion binding"/>
    <property type="evidence" value="ECO:0007669"/>
    <property type="project" value="UniProtKB-KW"/>
</dbReference>
<reference evidence="10" key="2">
    <citation type="submission" date="2023-04" db="EMBL/GenBank/DDBJ databases">
        <title>Paracnuella aquatica gen. nov., sp. nov., a member of the family Chitinophagaceae isolated from a hot spring.</title>
        <authorList>
            <person name="Wang C."/>
        </authorList>
    </citation>
    <scope>NUCLEOTIDE SEQUENCE</scope>
    <source>
        <strain evidence="10">LB-8</strain>
    </source>
</reference>
<dbReference type="GO" id="GO:0031419">
    <property type="term" value="F:cobalamin binding"/>
    <property type="evidence" value="ECO:0007669"/>
    <property type="project" value="InterPro"/>
</dbReference>
<dbReference type="InterPro" id="IPR006638">
    <property type="entry name" value="Elp3/MiaA/NifB-like_rSAM"/>
</dbReference>
<dbReference type="SUPFAM" id="SSF102114">
    <property type="entry name" value="Radical SAM enzymes"/>
    <property type="match status" value="1"/>
</dbReference>
<dbReference type="InterPro" id="IPR058240">
    <property type="entry name" value="rSAM_sf"/>
</dbReference>
<evidence type="ECO:0000313" key="10">
    <source>
        <dbReference type="EMBL" id="MCU7552882.1"/>
    </source>
</evidence>
<dbReference type="Proteomes" id="UP001155483">
    <property type="component" value="Unassembled WGS sequence"/>
</dbReference>
<feature type="domain" description="Radical SAM core" evidence="9">
    <location>
        <begin position="180"/>
        <end position="401"/>
    </location>
</feature>
<keyword evidence="4" id="KW-0949">S-adenosyl-L-methionine</keyword>
<dbReference type="GO" id="GO:0051539">
    <property type="term" value="F:4 iron, 4 sulfur cluster binding"/>
    <property type="evidence" value="ECO:0007669"/>
    <property type="project" value="UniProtKB-KW"/>
</dbReference>
<evidence type="ECO:0000259" key="8">
    <source>
        <dbReference type="PROSITE" id="PS51332"/>
    </source>
</evidence>
<dbReference type="InterPro" id="IPR007197">
    <property type="entry name" value="rSAM"/>
</dbReference>
<dbReference type="SMART" id="SM00729">
    <property type="entry name" value="Elp3"/>
    <property type="match status" value="1"/>
</dbReference>
<dbReference type="PROSITE" id="PS51332">
    <property type="entry name" value="B12_BINDING"/>
    <property type="match status" value="1"/>
</dbReference>
<accession>A0A9X2Y1H7</accession>
<organism evidence="10 11">
    <name type="scientific">Paraflavisolibacter caeni</name>
    <dbReference type="NCBI Taxonomy" id="2982496"/>
    <lineage>
        <taxon>Bacteria</taxon>
        <taxon>Pseudomonadati</taxon>
        <taxon>Bacteroidota</taxon>
        <taxon>Chitinophagia</taxon>
        <taxon>Chitinophagales</taxon>
        <taxon>Chitinophagaceae</taxon>
        <taxon>Paraflavisolibacter</taxon>
    </lineage>
</organism>
<keyword evidence="6" id="KW-0408">Iron</keyword>
<evidence type="ECO:0000256" key="7">
    <source>
        <dbReference type="ARBA" id="ARBA00023014"/>
    </source>
</evidence>
<keyword evidence="5" id="KW-0479">Metal-binding</keyword>
<proteinExistence type="predicted"/>
<dbReference type="InterPro" id="IPR051198">
    <property type="entry name" value="BchE-like"/>
</dbReference>
<keyword evidence="7" id="KW-0411">Iron-sulfur</keyword>
<evidence type="ECO:0000259" key="9">
    <source>
        <dbReference type="PROSITE" id="PS51918"/>
    </source>
</evidence>
<evidence type="ECO:0000256" key="5">
    <source>
        <dbReference type="ARBA" id="ARBA00022723"/>
    </source>
</evidence>
<dbReference type="Gene3D" id="3.40.50.280">
    <property type="entry name" value="Cobalamin-binding domain"/>
    <property type="match status" value="1"/>
</dbReference>
<comment type="cofactor">
    <cofactor evidence="1">
        <name>[4Fe-4S] cluster</name>
        <dbReference type="ChEBI" id="CHEBI:49883"/>
    </cofactor>
</comment>
<dbReference type="InterPro" id="IPR023404">
    <property type="entry name" value="rSAM_horseshoe"/>
</dbReference>
<dbReference type="Gene3D" id="3.80.30.20">
    <property type="entry name" value="tm_1862 like domain"/>
    <property type="match status" value="1"/>
</dbReference>
<comment type="caution">
    <text evidence="10">The sequence shown here is derived from an EMBL/GenBank/DDBJ whole genome shotgun (WGS) entry which is preliminary data.</text>
</comment>
<keyword evidence="2" id="KW-0489">Methyltransferase</keyword>
<sequence>MQKKTVVLYNPKAVFYTMPLALLAIGSYLDPLKYNVVIIDGRLEKDPLPKIFSALKDNAVCFAVTVLTGRPIKDALHVSRTVKQKFPDLPIVWGGWHPSLFLFETLLEDSVDIVVKGQGEISFAEVIQKLINKEQLAGVNGIGYKVDNKIIINPERHLADINSFLPLNYNLIDVAAYMQLSGRKQLDYISSQGCRFRCAFCADPAMYKRRWHGYLPQRIGEEIDELWQQHHFEHVHFQDETFFTNRDRVKGVAEEFIKRKLPISWFGTMRADQGVRLPFEIWSLCKKSGLERVMIGMESGTQQMLDWMQKDIRLEHIFETAEQCIKHDIAINFSVIVGFPNEPKESVSETLEVVKRLRRMSSDFVVNIFYYKPYPGNKIADELAIQNYRFPKGLEEWSDFDYVDSGKSDWLTDEQVQHIEAFKFYQQLAWSKPVVSKYVLQQIAKLRCNKNIYAFPLEKKIVRFIKPVKQMS</sequence>
<dbReference type="GO" id="GO:0003824">
    <property type="term" value="F:catalytic activity"/>
    <property type="evidence" value="ECO:0007669"/>
    <property type="project" value="InterPro"/>
</dbReference>
<evidence type="ECO:0000256" key="4">
    <source>
        <dbReference type="ARBA" id="ARBA00022691"/>
    </source>
</evidence>
<keyword evidence="3" id="KW-0808">Transferase</keyword>
<name>A0A9X2Y1H7_9BACT</name>
<dbReference type="CDD" id="cd02068">
    <property type="entry name" value="radical_SAM_B12_BD"/>
    <property type="match status" value="1"/>
</dbReference>
<dbReference type="AlphaFoldDB" id="A0A9X2Y1H7"/>
<evidence type="ECO:0000256" key="1">
    <source>
        <dbReference type="ARBA" id="ARBA00001966"/>
    </source>
</evidence>
<protein>
    <submittedName>
        <fullName evidence="10">B12-binding domain-containing radical SAM protein</fullName>
    </submittedName>
</protein>
<gene>
    <name evidence="10" type="ORF">OCK74_27430</name>
</gene>
<dbReference type="PANTHER" id="PTHR43409">
    <property type="entry name" value="ANAEROBIC MAGNESIUM-PROTOPORPHYRIN IX MONOMETHYL ESTER CYCLASE-RELATED"/>
    <property type="match status" value="1"/>
</dbReference>
<evidence type="ECO:0000256" key="2">
    <source>
        <dbReference type="ARBA" id="ARBA00022603"/>
    </source>
</evidence>
<feature type="domain" description="B12-binding" evidence="8">
    <location>
        <begin position="3"/>
        <end position="137"/>
    </location>
</feature>
<keyword evidence="11" id="KW-1185">Reference proteome</keyword>
<evidence type="ECO:0000313" key="11">
    <source>
        <dbReference type="Proteomes" id="UP001155483"/>
    </source>
</evidence>
<dbReference type="PANTHER" id="PTHR43409:SF7">
    <property type="entry name" value="BLL1977 PROTEIN"/>
    <property type="match status" value="1"/>
</dbReference>
<evidence type="ECO:0000256" key="6">
    <source>
        <dbReference type="ARBA" id="ARBA00023004"/>
    </source>
</evidence>
<dbReference type="SFLD" id="SFLDS00029">
    <property type="entry name" value="Radical_SAM"/>
    <property type="match status" value="1"/>
</dbReference>
<reference evidence="10" key="1">
    <citation type="submission" date="2022-09" db="EMBL/GenBank/DDBJ databases">
        <authorList>
            <person name="Yuan C."/>
            <person name="Ke Z."/>
        </authorList>
    </citation>
    <scope>NUCLEOTIDE SEQUENCE</scope>
    <source>
        <strain evidence="10">LB-8</strain>
    </source>
</reference>
<dbReference type="Pfam" id="PF04055">
    <property type="entry name" value="Radical_SAM"/>
    <property type="match status" value="1"/>
</dbReference>
<dbReference type="InterPro" id="IPR034466">
    <property type="entry name" value="Methyltransferase_Class_B"/>
</dbReference>
<evidence type="ECO:0000256" key="3">
    <source>
        <dbReference type="ARBA" id="ARBA00022679"/>
    </source>
</evidence>